<comment type="similarity">
    <text evidence="1">Belongs to the SURF1 family.</text>
</comment>
<keyword evidence="4" id="KW-1185">Reference proteome</keyword>
<organism evidence="2 5">
    <name type="scientific">Leptospira adleri</name>
    <dbReference type="NCBI Taxonomy" id="2023186"/>
    <lineage>
        <taxon>Bacteria</taxon>
        <taxon>Pseudomonadati</taxon>
        <taxon>Spirochaetota</taxon>
        <taxon>Spirochaetia</taxon>
        <taxon>Leptospirales</taxon>
        <taxon>Leptospiraceae</taxon>
        <taxon>Leptospira</taxon>
    </lineage>
</organism>
<dbReference type="Proteomes" id="UP000232149">
    <property type="component" value="Unassembled WGS sequence"/>
</dbReference>
<sequence>MFVNFFLKRMKLGFSRRLVFLLILINLISLSGDPALYDPQKIILSIENPAKKKSFTKKNLVLFGKRKEFVLIRGFFHELEVLEEATKNGERGFLVLKPFSFVRESNPSSGWPSWYALDAVLVNVGWVPLNGLNHKYKNLNYDEPLFREPITIYGRIRNSSSQKIYKKSGVILLKPRSIVELWEEIDNKRNVSDLPPYALNALPICLDLISNL</sequence>
<dbReference type="AlphaFoldDB" id="A0A2M9YNA2"/>
<dbReference type="InterPro" id="IPR002994">
    <property type="entry name" value="Surf1/Shy1"/>
</dbReference>
<reference evidence="4 5" key="1">
    <citation type="submission" date="2017-07" db="EMBL/GenBank/DDBJ databases">
        <title>Leptospira spp. isolated from tropical soils.</title>
        <authorList>
            <person name="Thibeaux R."/>
            <person name="Iraola G."/>
            <person name="Ferres I."/>
            <person name="Bierque E."/>
            <person name="Girault D."/>
            <person name="Soupe-Gilbert M.-E."/>
            <person name="Picardeau M."/>
            <person name="Goarant C."/>
        </authorList>
    </citation>
    <scope>NUCLEOTIDE SEQUENCE [LARGE SCALE GENOMIC DNA]</scope>
    <source>
        <strain evidence="2 5">FH2-B-C1</strain>
        <strain evidence="3 4">FH2-B-D1</strain>
    </source>
</reference>
<name>A0A2M9YNA2_9LEPT</name>
<comment type="caution">
    <text evidence="2">The sequence shown here is derived from an EMBL/GenBank/DDBJ whole genome shotgun (WGS) entry which is preliminary data.</text>
</comment>
<accession>A0A2M9YNA2</accession>
<dbReference type="EMBL" id="NPDU01000014">
    <property type="protein sequence ID" value="PJZ62591.1"/>
    <property type="molecule type" value="Genomic_DNA"/>
</dbReference>
<protein>
    <recommendedName>
        <fullName evidence="1">SURF1-like protein</fullName>
    </recommendedName>
</protein>
<dbReference type="Pfam" id="PF02104">
    <property type="entry name" value="SURF1"/>
    <property type="match status" value="1"/>
</dbReference>
<proteinExistence type="inferred from homology"/>
<keyword evidence="1" id="KW-1003">Cell membrane</keyword>
<dbReference type="Proteomes" id="UP000232188">
    <property type="component" value="Unassembled WGS sequence"/>
</dbReference>
<evidence type="ECO:0000313" key="2">
    <source>
        <dbReference type="EMBL" id="PJZ53035.1"/>
    </source>
</evidence>
<gene>
    <name evidence="3" type="ORF">CH376_07265</name>
    <name evidence="2" type="ORF">CH380_11485</name>
</gene>
<evidence type="ECO:0000313" key="4">
    <source>
        <dbReference type="Proteomes" id="UP000232149"/>
    </source>
</evidence>
<evidence type="ECO:0000313" key="3">
    <source>
        <dbReference type="EMBL" id="PJZ62591.1"/>
    </source>
</evidence>
<comment type="subcellular location">
    <subcellularLocation>
        <location evidence="1">Cell membrane</location>
        <topology evidence="1">Multi-pass membrane protein</topology>
    </subcellularLocation>
</comment>
<dbReference type="EMBL" id="NPDV01000009">
    <property type="protein sequence ID" value="PJZ53035.1"/>
    <property type="molecule type" value="Genomic_DNA"/>
</dbReference>
<keyword evidence="1" id="KW-0472">Membrane</keyword>
<evidence type="ECO:0000313" key="5">
    <source>
        <dbReference type="Proteomes" id="UP000232188"/>
    </source>
</evidence>
<evidence type="ECO:0000256" key="1">
    <source>
        <dbReference type="RuleBase" id="RU363076"/>
    </source>
</evidence>